<dbReference type="Proteomes" id="UP000738349">
    <property type="component" value="Unassembled WGS sequence"/>
</dbReference>
<feature type="transmembrane region" description="Helical" evidence="1">
    <location>
        <begin position="28"/>
        <end position="50"/>
    </location>
</feature>
<evidence type="ECO:0000313" key="2">
    <source>
        <dbReference type="EMBL" id="KAH7160813.1"/>
    </source>
</evidence>
<keyword evidence="1" id="KW-0472">Membrane</keyword>
<sequence>MPAVAVPGLQHLHQQPPSWAWPEFGHPAPATIAAMGLILVLVSIFISILWQLLQGHLAQRDGFVLDAQNPAAAPDEGPDSKKPLRPVSLTSEAEIETRQLLFSERAATGERMPLCDAQSTRARGSLYDTFQMPPPHATRLKCSQSMMELNGGDPLGDGEDKNGAKKAKTIHWHGVNRLNTAWAWMS</sequence>
<keyword evidence="1" id="KW-1133">Transmembrane helix</keyword>
<organism evidence="2 3">
    <name type="scientific">Dactylonectria macrodidyma</name>
    <dbReference type="NCBI Taxonomy" id="307937"/>
    <lineage>
        <taxon>Eukaryota</taxon>
        <taxon>Fungi</taxon>
        <taxon>Dikarya</taxon>
        <taxon>Ascomycota</taxon>
        <taxon>Pezizomycotina</taxon>
        <taxon>Sordariomycetes</taxon>
        <taxon>Hypocreomycetidae</taxon>
        <taxon>Hypocreales</taxon>
        <taxon>Nectriaceae</taxon>
        <taxon>Dactylonectria</taxon>
    </lineage>
</organism>
<reference evidence="2" key="1">
    <citation type="journal article" date="2021" name="Nat. Commun.">
        <title>Genetic determinants of endophytism in the Arabidopsis root mycobiome.</title>
        <authorList>
            <person name="Mesny F."/>
            <person name="Miyauchi S."/>
            <person name="Thiergart T."/>
            <person name="Pickel B."/>
            <person name="Atanasova L."/>
            <person name="Karlsson M."/>
            <person name="Huettel B."/>
            <person name="Barry K.W."/>
            <person name="Haridas S."/>
            <person name="Chen C."/>
            <person name="Bauer D."/>
            <person name="Andreopoulos W."/>
            <person name="Pangilinan J."/>
            <person name="LaButti K."/>
            <person name="Riley R."/>
            <person name="Lipzen A."/>
            <person name="Clum A."/>
            <person name="Drula E."/>
            <person name="Henrissat B."/>
            <person name="Kohler A."/>
            <person name="Grigoriev I.V."/>
            <person name="Martin F.M."/>
            <person name="Hacquard S."/>
        </authorList>
    </citation>
    <scope>NUCLEOTIDE SEQUENCE</scope>
    <source>
        <strain evidence="2">MPI-CAGE-AT-0147</strain>
    </source>
</reference>
<gene>
    <name evidence="2" type="ORF">EDB81DRAFT_327498</name>
</gene>
<dbReference type="OrthoDB" id="5091083at2759"/>
<name>A0A9P9FFZ7_9HYPO</name>
<keyword evidence="3" id="KW-1185">Reference proteome</keyword>
<protein>
    <submittedName>
        <fullName evidence="2">Uncharacterized protein</fullName>
    </submittedName>
</protein>
<keyword evidence="1" id="KW-0812">Transmembrane</keyword>
<comment type="caution">
    <text evidence="2">The sequence shown here is derived from an EMBL/GenBank/DDBJ whole genome shotgun (WGS) entry which is preliminary data.</text>
</comment>
<accession>A0A9P9FFZ7</accession>
<dbReference type="EMBL" id="JAGMUV010000004">
    <property type="protein sequence ID" value="KAH7160813.1"/>
    <property type="molecule type" value="Genomic_DNA"/>
</dbReference>
<evidence type="ECO:0000313" key="3">
    <source>
        <dbReference type="Proteomes" id="UP000738349"/>
    </source>
</evidence>
<proteinExistence type="predicted"/>
<evidence type="ECO:0000256" key="1">
    <source>
        <dbReference type="SAM" id="Phobius"/>
    </source>
</evidence>
<dbReference type="AlphaFoldDB" id="A0A9P9FFZ7"/>